<evidence type="ECO:0000313" key="1">
    <source>
        <dbReference type="EMBL" id="CAL1673976.1"/>
    </source>
</evidence>
<organism evidence="1 2">
    <name type="scientific">Lasius platythorax</name>
    <dbReference type="NCBI Taxonomy" id="488582"/>
    <lineage>
        <taxon>Eukaryota</taxon>
        <taxon>Metazoa</taxon>
        <taxon>Ecdysozoa</taxon>
        <taxon>Arthropoda</taxon>
        <taxon>Hexapoda</taxon>
        <taxon>Insecta</taxon>
        <taxon>Pterygota</taxon>
        <taxon>Neoptera</taxon>
        <taxon>Endopterygota</taxon>
        <taxon>Hymenoptera</taxon>
        <taxon>Apocrita</taxon>
        <taxon>Aculeata</taxon>
        <taxon>Formicoidea</taxon>
        <taxon>Formicidae</taxon>
        <taxon>Formicinae</taxon>
        <taxon>Lasius</taxon>
        <taxon>Lasius</taxon>
    </lineage>
</organism>
<accession>A0AAV2N2I0</accession>
<keyword evidence="2" id="KW-1185">Reference proteome</keyword>
<sequence>MYPGRAVLTCTYLEGMTDRERGFAGASHFGRRPISRTEIFLREGPGATFVTGRRSTSVASQTGEIRSVLIAPSRCLALIILAVTRKTHTYTCARAHTHTYTRTRFIYDARQSITNEHSTPGSN</sequence>
<evidence type="ECO:0000313" key="2">
    <source>
        <dbReference type="Proteomes" id="UP001497644"/>
    </source>
</evidence>
<name>A0AAV2N2I0_9HYME</name>
<reference evidence="1 2" key="1">
    <citation type="submission" date="2024-04" db="EMBL/GenBank/DDBJ databases">
        <authorList>
            <consortium name="Molecular Ecology Group"/>
        </authorList>
    </citation>
    <scope>NUCLEOTIDE SEQUENCE [LARGE SCALE GENOMIC DNA]</scope>
</reference>
<proteinExistence type="predicted"/>
<dbReference type="AlphaFoldDB" id="A0AAV2N2I0"/>
<gene>
    <name evidence="1" type="ORF">LPLAT_LOCUS750</name>
</gene>
<protein>
    <submittedName>
        <fullName evidence="1">Uncharacterized protein</fullName>
    </submittedName>
</protein>
<dbReference type="Proteomes" id="UP001497644">
    <property type="component" value="Chromosome 1"/>
</dbReference>
<dbReference type="EMBL" id="OZ034824">
    <property type="protein sequence ID" value="CAL1673976.1"/>
    <property type="molecule type" value="Genomic_DNA"/>
</dbReference>